<sequence>MYSLVRFLFLSLSCGVVLSTAPNFDDRSTNCGGVHTGDLGGSIVSPSWPSRYSSKRRCVYEINLLPGRTVTLKFSSFHLQARKKRKCRDYVEVYDGNSRMGGQFCAREISSSRVFRSQTNRMTVVFKSDRKRGFPGFKATHTSTGCGDPVVPRTPWTKSGGNKIVGGNEAAPGSYPWQVSLRRYSAAGVFHVCGGSLLSPKWVVTAAHCIVHGLDWVAVGDHDRYNSPATKQTVRIERKFKHPGYDDDTNANDIALLKLRSAVSLTPQVQPICLPNPATKTAAKTVVTVTGWGTVAESGDSSAVLLQADMPVEDDTYCVAAYNYIHTWSGAVYPKVDSQNMMCTGYRSTGGVDTCQGDSGGPVAVFQSEGPAYLAGVVSWGYGCGRQYIPGVNARVPVFVDWIQKTIDNNS</sequence>
<dbReference type="FunFam" id="2.40.10.10:FF:000003">
    <property type="entry name" value="Transmembrane serine protease 3"/>
    <property type="match status" value="1"/>
</dbReference>
<dbReference type="GO" id="GO:0006508">
    <property type="term" value="P:proteolysis"/>
    <property type="evidence" value="ECO:0007669"/>
    <property type="project" value="UniProtKB-KW"/>
</dbReference>
<evidence type="ECO:0000313" key="11">
    <source>
        <dbReference type="RefSeq" id="XP_019647325.1"/>
    </source>
</evidence>
<protein>
    <submittedName>
        <fullName evidence="11">Trypsin-1-like</fullName>
    </submittedName>
</protein>
<dbReference type="SMART" id="SM00042">
    <property type="entry name" value="CUB"/>
    <property type="match status" value="1"/>
</dbReference>
<keyword evidence="4 5" id="KW-1015">Disulfide bond</keyword>
<evidence type="ECO:0000256" key="7">
    <source>
        <dbReference type="SAM" id="SignalP"/>
    </source>
</evidence>
<evidence type="ECO:0000259" key="9">
    <source>
        <dbReference type="PROSITE" id="PS50240"/>
    </source>
</evidence>
<dbReference type="InterPro" id="IPR001254">
    <property type="entry name" value="Trypsin_dom"/>
</dbReference>
<dbReference type="CDD" id="cd00190">
    <property type="entry name" value="Tryp_SPc"/>
    <property type="match status" value="1"/>
</dbReference>
<dbReference type="Gene3D" id="2.60.120.290">
    <property type="entry name" value="Spermadhesin, CUB domain"/>
    <property type="match status" value="1"/>
</dbReference>
<organism evidence="10 11">
    <name type="scientific">Branchiostoma belcheri</name>
    <name type="common">Amphioxus</name>
    <dbReference type="NCBI Taxonomy" id="7741"/>
    <lineage>
        <taxon>Eukaryota</taxon>
        <taxon>Metazoa</taxon>
        <taxon>Chordata</taxon>
        <taxon>Cephalochordata</taxon>
        <taxon>Leptocardii</taxon>
        <taxon>Amphioxiformes</taxon>
        <taxon>Branchiostomatidae</taxon>
        <taxon>Branchiostoma</taxon>
    </lineage>
</organism>
<dbReference type="GO" id="GO:0009566">
    <property type="term" value="P:fertilization"/>
    <property type="evidence" value="ECO:0007669"/>
    <property type="project" value="UniProtKB-ARBA"/>
</dbReference>
<dbReference type="PROSITE" id="PS00135">
    <property type="entry name" value="TRYPSIN_SER"/>
    <property type="match status" value="1"/>
</dbReference>
<accession>A0A6P5A223</accession>
<comment type="caution">
    <text evidence="5">Lacks conserved residue(s) required for the propagation of feature annotation.</text>
</comment>
<dbReference type="InterPro" id="IPR001314">
    <property type="entry name" value="Peptidase_S1A"/>
</dbReference>
<dbReference type="PRINTS" id="PR00722">
    <property type="entry name" value="CHYMOTRYPSIN"/>
</dbReference>
<evidence type="ECO:0000256" key="5">
    <source>
        <dbReference type="PROSITE-ProRule" id="PRU00059"/>
    </source>
</evidence>
<dbReference type="PROSITE" id="PS00134">
    <property type="entry name" value="TRYPSIN_HIS"/>
    <property type="match status" value="1"/>
</dbReference>
<keyword evidence="2 6" id="KW-0378">Hydrolase</keyword>
<keyword evidence="10" id="KW-1185">Reference proteome</keyword>
<feature type="chain" id="PRO_5028274921" evidence="7">
    <location>
        <begin position="20"/>
        <end position="411"/>
    </location>
</feature>
<dbReference type="PROSITE" id="PS01180">
    <property type="entry name" value="CUB"/>
    <property type="match status" value="1"/>
</dbReference>
<dbReference type="InterPro" id="IPR000859">
    <property type="entry name" value="CUB_dom"/>
</dbReference>
<gene>
    <name evidence="11" type="primary">LOC109487714</name>
</gene>
<dbReference type="Proteomes" id="UP000515135">
    <property type="component" value="Unplaced"/>
</dbReference>
<dbReference type="SMART" id="SM00020">
    <property type="entry name" value="Tryp_SPc"/>
    <property type="match status" value="1"/>
</dbReference>
<reference evidence="11" key="1">
    <citation type="submission" date="2025-08" db="UniProtKB">
        <authorList>
            <consortium name="RefSeq"/>
        </authorList>
    </citation>
    <scope>IDENTIFICATION</scope>
    <source>
        <tissue evidence="11">Gonad</tissue>
    </source>
</reference>
<keyword evidence="1 6" id="KW-0645">Protease</keyword>
<dbReference type="CDD" id="cd00041">
    <property type="entry name" value="CUB"/>
    <property type="match status" value="1"/>
</dbReference>
<dbReference type="InterPro" id="IPR043504">
    <property type="entry name" value="Peptidase_S1_PA_chymotrypsin"/>
</dbReference>
<dbReference type="KEGG" id="bbel:109487714"/>
<dbReference type="PROSITE" id="PS50240">
    <property type="entry name" value="TRYPSIN_DOM"/>
    <property type="match status" value="1"/>
</dbReference>
<keyword evidence="7" id="KW-0732">Signal</keyword>
<evidence type="ECO:0000313" key="10">
    <source>
        <dbReference type="Proteomes" id="UP000515135"/>
    </source>
</evidence>
<dbReference type="SUPFAM" id="SSF50494">
    <property type="entry name" value="Trypsin-like serine proteases"/>
    <property type="match status" value="1"/>
</dbReference>
<proteinExistence type="predicted"/>
<dbReference type="FunFam" id="2.60.120.290:FF:000005">
    <property type="entry name" value="Procollagen C-endopeptidase enhancer 1"/>
    <property type="match status" value="1"/>
</dbReference>
<dbReference type="SUPFAM" id="SSF49854">
    <property type="entry name" value="Spermadhesin, CUB domain"/>
    <property type="match status" value="1"/>
</dbReference>
<evidence type="ECO:0000259" key="8">
    <source>
        <dbReference type="PROSITE" id="PS01180"/>
    </source>
</evidence>
<dbReference type="PANTHER" id="PTHR24252:SF7">
    <property type="entry name" value="HYALIN"/>
    <property type="match status" value="1"/>
</dbReference>
<dbReference type="InterPro" id="IPR009003">
    <property type="entry name" value="Peptidase_S1_PA"/>
</dbReference>
<dbReference type="GeneID" id="109487714"/>
<feature type="domain" description="CUB" evidence="8">
    <location>
        <begin position="31"/>
        <end position="144"/>
    </location>
</feature>
<feature type="disulfide bond" evidence="5">
    <location>
        <begin position="31"/>
        <end position="58"/>
    </location>
</feature>
<evidence type="ECO:0000256" key="1">
    <source>
        <dbReference type="ARBA" id="ARBA00022670"/>
    </source>
</evidence>
<dbReference type="OrthoDB" id="10061449at2759"/>
<dbReference type="RefSeq" id="XP_019647325.1">
    <property type="nucleotide sequence ID" value="XM_019791766.1"/>
</dbReference>
<name>A0A6P5A223_BRABE</name>
<dbReference type="PANTHER" id="PTHR24252">
    <property type="entry name" value="ACROSIN-RELATED"/>
    <property type="match status" value="1"/>
</dbReference>
<feature type="domain" description="Peptidase S1" evidence="9">
    <location>
        <begin position="164"/>
        <end position="408"/>
    </location>
</feature>
<dbReference type="InterPro" id="IPR033116">
    <property type="entry name" value="TRYPSIN_SER"/>
</dbReference>
<dbReference type="Pfam" id="PF00089">
    <property type="entry name" value="Trypsin"/>
    <property type="match status" value="1"/>
</dbReference>
<dbReference type="AlphaFoldDB" id="A0A6P5A223"/>
<evidence type="ECO:0000256" key="6">
    <source>
        <dbReference type="RuleBase" id="RU363034"/>
    </source>
</evidence>
<dbReference type="InterPro" id="IPR018114">
    <property type="entry name" value="TRYPSIN_HIS"/>
</dbReference>
<evidence type="ECO:0000256" key="4">
    <source>
        <dbReference type="ARBA" id="ARBA00023157"/>
    </source>
</evidence>
<dbReference type="Gene3D" id="2.40.10.10">
    <property type="entry name" value="Trypsin-like serine proteases"/>
    <property type="match status" value="1"/>
</dbReference>
<keyword evidence="3 6" id="KW-0720">Serine protease</keyword>
<feature type="signal peptide" evidence="7">
    <location>
        <begin position="1"/>
        <end position="19"/>
    </location>
</feature>
<dbReference type="GO" id="GO:0004252">
    <property type="term" value="F:serine-type endopeptidase activity"/>
    <property type="evidence" value="ECO:0007669"/>
    <property type="project" value="InterPro"/>
</dbReference>
<evidence type="ECO:0000256" key="3">
    <source>
        <dbReference type="ARBA" id="ARBA00022825"/>
    </source>
</evidence>
<dbReference type="Pfam" id="PF00431">
    <property type="entry name" value="CUB"/>
    <property type="match status" value="1"/>
</dbReference>
<evidence type="ECO:0000256" key="2">
    <source>
        <dbReference type="ARBA" id="ARBA00022801"/>
    </source>
</evidence>
<dbReference type="InterPro" id="IPR035914">
    <property type="entry name" value="Sperma_CUB_dom_sf"/>
</dbReference>